<evidence type="ECO:0000313" key="2">
    <source>
        <dbReference type="EMBL" id="EYU40699.1"/>
    </source>
</evidence>
<name>A0A022RL18_ERYGU</name>
<organism evidence="2 3">
    <name type="scientific">Erythranthe guttata</name>
    <name type="common">Yellow monkey flower</name>
    <name type="synonym">Mimulus guttatus</name>
    <dbReference type="NCBI Taxonomy" id="4155"/>
    <lineage>
        <taxon>Eukaryota</taxon>
        <taxon>Viridiplantae</taxon>
        <taxon>Streptophyta</taxon>
        <taxon>Embryophyta</taxon>
        <taxon>Tracheophyta</taxon>
        <taxon>Spermatophyta</taxon>
        <taxon>Magnoliopsida</taxon>
        <taxon>eudicotyledons</taxon>
        <taxon>Gunneridae</taxon>
        <taxon>Pentapetalae</taxon>
        <taxon>asterids</taxon>
        <taxon>lamiids</taxon>
        <taxon>Lamiales</taxon>
        <taxon>Phrymaceae</taxon>
        <taxon>Erythranthe</taxon>
    </lineage>
</organism>
<keyword evidence="1" id="KW-0812">Transmembrane</keyword>
<dbReference type="STRING" id="4155.A0A022RL18"/>
<proteinExistence type="predicted"/>
<protein>
    <submittedName>
        <fullName evidence="2">Uncharacterized protein</fullName>
    </submittedName>
</protein>
<feature type="transmembrane region" description="Helical" evidence="1">
    <location>
        <begin position="330"/>
        <end position="352"/>
    </location>
</feature>
<keyword evidence="1" id="KW-1133">Transmembrane helix</keyword>
<reference evidence="2 3" key="1">
    <citation type="journal article" date="2013" name="Proc. Natl. Acad. Sci. U.S.A.">
        <title>Fine-scale variation in meiotic recombination in Mimulus inferred from population shotgun sequencing.</title>
        <authorList>
            <person name="Hellsten U."/>
            <person name="Wright K.M."/>
            <person name="Jenkins J."/>
            <person name="Shu S."/>
            <person name="Yuan Y."/>
            <person name="Wessler S.R."/>
            <person name="Schmutz J."/>
            <person name="Willis J.H."/>
            <person name="Rokhsar D.S."/>
        </authorList>
    </citation>
    <scope>NUCLEOTIDE SEQUENCE [LARGE SCALE GENOMIC DNA]</scope>
    <source>
        <strain evidence="3">cv. DUN x IM62</strain>
    </source>
</reference>
<gene>
    <name evidence="2" type="ORF">MIMGU_mgv1a022742mg</name>
</gene>
<evidence type="ECO:0000256" key="1">
    <source>
        <dbReference type="SAM" id="Phobius"/>
    </source>
</evidence>
<dbReference type="PANTHER" id="PTHR31170">
    <property type="entry name" value="BNAC04G53230D PROTEIN"/>
    <property type="match status" value="1"/>
</dbReference>
<dbReference type="AlphaFoldDB" id="A0A022RL18"/>
<dbReference type="InterPro" id="IPR004158">
    <property type="entry name" value="DUF247_pln"/>
</dbReference>
<keyword evidence="3" id="KW-1185">Reference proteome</keyword>
<dbReference type="Pfam" id="PF03140">
    <property type="entry name" value="DUF247"/>
    <property type="match status" value="2"/>
</dbReference>
<dbReference type="eggNOG" id="ENOG502QRKH">
    <property type="taxonomic scope" value="Eukaryota"/>
</dbReference>
<dbReference type="EMBL" id="KI630388">
    <property type="protein sequence ID" value="EYU40699.1"/>
    <property type="molecule type" value="Genomic_DNA"/>
</dbReference>
<sequence>MLVKRGNDDELTVLIDKMVDDLSSTSSRAIPSIHRVGDNLRSINEKAYDPMAVAIGPIHRDKPHLKSMDHQKKKEIRGLEERARRCYEEETLVGLGKDDFVLMLLLDGIFILEFFRRYNEDDERKLTNKDKDEDIIFRFDNIKNYVLNDLVLFENQIPFFVLEKLLQLSKTRDKNEAANLFWPLVSTSAQKSLQDCSITNSNNPPPHLLGFVHYVESLQFSPNLYAYNKMNINSATELNEAFTDYMYFMHCLIHEPRDAKLLRRCGVISTWVKGDEMVYHLIKQMGNNVQPSVMFSYGDVFEGVNRHCINRKNTWMAVLRQDYFDSPWKVISLVAGFVLLGVGIVQMVFAILSYY</sequence>
<keyword evidence="1" id="KW-0472">Membrane</keyword>
<accession>A0A022RL18</accession>
<evidence type="ECO:0000313" key="3">
    <source>
        <dbReference type="Proteomes" id="UP000030748"/>
    </source>
</evidence>
<dbReference type="Proteomes" id="UP000030748">
    <property type="component" value="Unassembled WGS sequence"/>
</dbReference>